<reference evidence="2 3" key="1">
    <citation type="submission" date="2024-09" db="EMBL/GenBank/DDBJ databases">
        <authorList>
            <person name="Sun Q."/>
            <person name="Mori K."/>
        </authorList>
    </citation>
    <scope>NUCLEOTIDE SEQUENCE [LARGE SCALE GENOMIC DNA]</scope>
    <source>
        <strain evidence="2 3">JCM 13852</strain>
    </source>
</reference>
<dbReference type="Proteomes" id="UP001589535">
    <property type="component" value="Unassembled WGS sequence"/>
</dbReference>
<sequence length="190" mass="20833">MTDFNRPARLNRTVLALLGLLLLAAGGFTMATHFGRLRVLDPAATLVPGTAAPPTWVWYVTAAVAVLLGLLALRWILAQLTRRPPTRTWRFDTDPDRGRTELAADTAVVPFTEELRAHPGVHQARATLAGTREAPRLALVVTLAHDGDPQEIREHLATEALPRLHQALDLEAFPVSVEFRFAATTGRSLR</sequence>
<dbReference type="NCBIfam" id="NF033218">
    <property type="entry name" value="anchor_AmaP"/>
    <property type="match status" value="1"/>
</dbReference>
<evidence type="ECO:0000313" key="2">
    <source>
        <dbReference type="EMBL" id="MFB9688662.1"/>
    </source>
</evidence>
<keyword evidence="3" id="KW-1185">Reference proteome</keyword>
<dbReference type="RefSeq" id="WP_378201063.1">
    <property type="nucleotide sequence ID" value="NZ_JBHMBK010000028.1"/>
</dbReference>
<comment type="caution">
    <text evidence="2">The sequence shown here is derived from an EMBL/GenBank/DDBJ whole genome shotgun (WGS) entry which is preliminary data.</text>
</comment>
<dbReference type="EMBL" id="JBHMBK010000028">
    <property type="protein sequence ID" value="MFB9688662.1"/>
    <property type="molecule type" value="Genomic_DNA"/>
</dbReference>
<protein>
    <submittedName>
        <fullName evidence="2">Alkaline shock response membrane anchor protein AmaP</fullName>
    </submittedName>
</protein>
<organism evidence="2 3">
    <name type="scientific">Amycolatopsis plumensis</name>
    <dbReference type="NCBI Taxonomy" id="236508"/>
    <lineage>
        <taxon>Bacteria</taxon>
        <taxon>Bacillati</taxon>
        <taxon>Actinomycetota</taxon>
        <taxon>Actinomycetes</taxon>
        <taxon>Pseudonocardiales</taxon>
        <taxon>Pseudonocardiaceae</taxon>
        <taxon>Amycolatopsis</taxon>
    </lineage>
</organism>
<evidence type="ECO:0000313" key="3">
    <source>
        <dbReference type="Proteomes" id="UP001589535"/>
    </source>
</evidence>
<evidence type="ECO:0000256" key="1">
    <source>
        <dbReference type="SAM" id="Phobius"/>
    </source>
</evidence>
<keyword evidence="1" id="KW-0812">Transmembrane</keyword>
<gene>
    <name evidence="2" type="primary">amaP</name>
    <name evidence="2" type="ORF">ACFFTO_31185</name>
</gene>
<proteinExistence type="predicted"/>
<keyword evidence="1" id="KW-1133">Transmembrane helix</keyword>
<feature type="transmembrane region" description="Helical" evidence="1">
    <location>
        <begin position="55"/>
        <end position="77"/>
    </location>
</feature>
<keyword evidence="1" id="KW-0472">Membrane</keyword>
<accession>A0ABV5UBC4</accession>
<name>A0ABV5UBC4_9PSEU</name>